<protein>
    <submittedName>
        <fullName evidence="2">Uncharacterized protein</fullName>
    </submittedName>
</protein>
<reference evidence="2" key="1">
    <citation type="submission" date="2014-05" db="EMBL/GenBank/DDBJ databases">
        <title>The transcriptome of the halophilic microalga Tetraselmis sp. GSL018 isolated from the Great Salt Lake, Utah.</title>
        <authorList>
            <person name="Jinkerson R.E."/>
            <person name="D'Adamo S."/>
            <person name="Posewitz M.C."/>
        </authorList>
    </citation>
    <scope>NUCLEOTIDE SEQUENCE</scope>
    <source>
        <strain evidence="2">GSL018</strain>
    </source>
</reference>
<evidence type="ECO:0000256" key="1">
    <source>
        <dbReference type="SAM" id="MobiDB-lite"/>
    </source>
</evidence>
<feature type="non-terminal residue" evidence="2">
    <location>
        <position position="202"/>
    </location>
</feature>
<gene>
    <name evidence="2" type="ORF">TSPGSL018_30462</name>
</gene>
<dbReference type="EMBL" id="GBEZ01013159">
    <property type="protein sequence ID" value="JAC72798.1"/>
    <property type="molecule type" value="Transcribed_RNA"/>
</dbReference>
<sequence length="202" mass="21751">RGARLEDGAGADGARRRRGALQGDRPGRCRQLLAGGADCDDRSDHLHQGPGGMPGPQPRLASAAHEQGHADAGAGVLRQDHRAHDQARQQVRGEGDAAAAPRGPRLLARWRRAPNSVLQVERLHAAAHQEARARETVRHEAGELCTYAAGVAQQLLEQLLAAGESAGKRSFLNSVDLSAISLKELATFLQEVRHWQMMSDLQ</sequence>
<organism evidence="2">
    <name type="scientific">Tetraselmis sp. GSL018</name>
    <dbReference type="NCBI Taxonomy" id="582737"/>
    <lineage>
        <taxon>Eukaryota</taxon>
        <taxon>Viridiplantae</taxon>
        <taxon>Chlorophyta</taxon>
        <taxon>core chlorophytes</taxon>
        <taxon>Chlorodendrophyceae</taxon>
        <taxon>Chlorodendrales</taxon>
        <taxon>Chlorodendraceae</taxon>
        <taxon>Tetraselmis</taxon>
    </lineage>
</organism>
<accession>A0A061RLC7</accession>
<feature type="non-terminal residue" evidence="2">
    <location>
        <position position="1"/>
    </location>
</feature>
<feature type="compositionally biased region" description="Basic and acidic residues" evidence="1">
    <location>
        <begin position="78"/>
        <end position="95"/>
    </location>
</feature>
<feature type="region of interest" description="Disordered" evidence="1">
    <location>
        <begin position="1"/>
        <end position="103"/>
    </location>
</feature>
<proteinExistence type="predicted"/>
<evidence type="ECO:0000313" key="2">
    <source>
        <dbReference type="EMBL" id="JAC72798.1"/>
    </source>
</evidence>
<name>A0A061RLC7_9CHLO</name>
<dbReference type="AlphaFoldDB" id="A0A061RLC7"/>